<evidence type="ECO:0000256" key="3">
    <source>
        <dbReference type="ARBA" id="ARBA00022679"/>
    </source>
</evidence>
<name>A0ABT4M3B6_9BURK</name>
<dbReference type="GO" id="GO:0032259">
    <property type="term" value="P:methylation"/>
    <property type="evidence" value="ECO:0007669"/>
    <property type="project" value="UniProtKB-KW"/>
</dbReference>
<dbReference type="Gene3D" id="3.30.572.10">
    <property type="entry name" value="Thymidylate synthase/dCMP hydroxymethylase domain"/>
    <property type="match status" value="1"/>
</dbReference>
<dbReference type="CDD" id="cd00351">
    <property type="entry name" value="TS_Pyrimidine_HMase"/>
    <property type="match status" value="1"/>
</dbReference>
<organism evidence="8 9">
    <name type="scientific">Castellaniella denitrificans</name>
    <dbReference type="NCBI Taxonomy" id="56119"/>
    <lineage>
        <taxon>Bacteria</taxon>
        <taxon>Pseudomonadati</taxon>
        <taxon>Pseudomonadota</taxon>
        <taxon>Betaproteobacteria</taxon>
        <taxon>Burkholderiales</taxon>
        <taxon>Alcaligenaceae</taxon>
        <taxon>Castellaniella</taxon>
    </lineage>
</organism>
<dbReference type="InterPro" id="IPR036926">
    <property type="entry name" value="Thymidate_synth/dCMP_Mease_sf"/>
</dbReference>
<dbReference type="Pfam" id="PF00303">
    <property type="entry name" value="Thymidylat_synt"/>
    <property type="match status" value="1"/>
</dbReference>
<dbReference type="RefSeq" id="WP_269357657.1">
    <property type="nucleotide sequence ID" value="NZ_JAPWHE010000003.1"/>
</dbReference>
<keyword evidence="4 5" id="KW-0545">Nucleotide biosynthesis</keyword>
<feature type="binding site" description="in other chain" evidence="5">
    <location>
        <begin position="255"/>
        <end position="257"/>
    </location>
    <ligand>
        <name>dUMP</name>
        <dbReference type="ChEBI" id="CHEBI:246422"/>
        <note>ligand shared between dimeric partners</note>
    </ligand>
</feature>
<dbReference type="InterPro" id="IPR023451">
    <property type="entry name" value="Thymidate_synth/dCMP_Mease_dom"/>
</dbReference>
<dbReference type="NCBIfam" id="TIGR03284">
    <property type="entry name" value="thym_sym"/>
    <property type="match status" value="1"/>
</dbReference>
<dbReference type="Proteomes" id="UP001068379">
    <property type="component" value="Unassembled WGS sequence"/>
</dbReference>
<proteinExistence type="inferred from homology"/>
<dbReference type="InterPro" id="IPR000398">
    <property type="entry name" value="Thymidylate_synthase"/>
</dbReference>
<dbReference type="InterPro" id="IPR020940">
    <property type="entry name" value="Thymidylate_synthase_AS"/>
</dbReference>
<comment type="function">
    <text evidence="5">Catalyzes the reductive methylation of 2'-deoxyuridine-5'-monophosphate (dUMP) to 2'-deoxythymidine-5'-monophosphate (dTMP) while utilizing 5,10-methylenetetrahydrofolate (mTHF) as the methyl donor and reductant in the reaction, yielding dihydrofolate (DHF) as a by-product. This enzymatic reaction provides an intracellular de novo source of dTMP, an essential precursor for DNA biosynthesis.</text>
</comment>
<feature type="binding site" evidence="5">
    <location>
        <position position="217"/>
    </location>
    <ligand>
        <name>(6R)-5,10-methylene-5,6,7,8-tetrahydrofolate</name>
        <dbReference type="ChEBI" id="CHEBI:15636"/>
    </ligand>
</feature>
<gene>
    <name evidence="5" type="primary">thyA</name>
    <name evidence="8" type="ORF">O4H32_06115</name>
</gene>
<feature type="active site" description="Nucleophile" evidence="5">
    <location>
        <position position="192"/>
    </location>
</feature>
<feature type="domain" description="Thymidylate synthase/dCMP hydroxymethylase" evidence="7">
    <location>
        <begin position="2"/>
        <end position="323"/>
    </location>
</feature>
<dbReference type="NCBIfam" id="NF010393">
    <property type="entry name" value="PRK13821.1"/>
    <property type="match status" value="1"/>
</dbReference>
<evidence type="ECO:0000256" key="1">
    <source>
        <dbReference type="ARBA" id="ARBA00011947"/>
    </source>
</evidence>
<evidence type="ECO:0000256" key="4">
    <source>
        <dbReference type="ARBA" id="ARBA00022727"/>
    </source>
</evidence>
<comment type="pathway">
    <text evidence="5">Pyrimidine metabolism; dTTP biosynthesis.</text>
</comment>
<evidence type="ECO:0000313" key="8">
    <source>
        <dbReference type="EMBL" id="MCZ4329525.1"/>
    </source>
</evidence>
<evidence type="ECO:0000259" key="7">
    <source>
        <dbReference type="Pfam" id="PF00303"/>
    </source>
</evidence>
<evidence type="ECO:0000256" key="5">
    <source>
        <dbReference type="HAMAP-Rule" id="MF_00008"/>
    </source>
</evidence>
<feature type="binding site" description="in other chain" evidence="5">
    <location>
        <position position="21"/>
    </location>
    <ligand>
        <name>dUMP</name>
        <dbReference type="ChEBI" id="CHEBI:246422"/>
        <note>ligand shared between dimeric partners</note>
    </ligand>
</feature>
<sequence>MKAYLDLVRSIFDQGAWQDNRTGVRTLSLPGACLRFDLRQGFPAVTTKRLAFKSAMGELVGFLRAADSAADFRALGCRVWDQNANENRAWLDSPWRDGPDDLGPVYGVQWRQWPAYKLLPAADTARIEAALGQGYRVVGPVDDQGGPCVLLYKAVDQLRACLDTLIRDPGSRRILFHGWNWAQLDEMALPPCHLLYQFLANPATRELSLCLFIRSNDVGLGTPFNLAEGAALTHLVARLTGYEPRWFTYFIGDAHIYETHVDMLREQLKRDPLPPPRLRLSDRIPAYADTGRYEPEWLERLEPGDFTLEDYRHHAPLTAPMAV</sequence>
<comment type="subunit">
    <text evidence="5">Homodimer.</text>
</comment>
<comment type="subcellular location">
    <subcellularLocation>
        <location evidence="5">Cytoplasm</location>
    </subcellularLocation>
</comment>
<dbReference type="EC" id="2.1.1.45" evidence="1 5"/>
<keyword evidence="5" id="KW-0963">Cytoplasm</keyword>
<dbReference type="EMBL" id="JAPWHE010000003">
    <property type="protein sequence ID" value="MCZ4329525.1"/>
    <property type="molecule type" value="Genomic_DNA"/>
</dbReference>
<comment type="catalytic activity">
    <reaction evidence="5">
        <text>dUMP + (6R)-5,10-methylene-5,6,7,8-tetrahydrofolate = 7,8-dihydrofolate + dTMP</text>
        <dbReference type="Rhea" id="RHEA:12104"/>
        <dbReference type="ChEBI" id="CHEBI:15636"/>
        <dbReference type="ChEBI" id="CHEBI:57451"/>
        <dbReference type="ChEBI" id="CHEBI:63528"/>
        <dbReference type="ChEBI" id="CHEBI:246422"/>
        <dbReference type="EC" id="2.1.1.45"/>
    </reaction>
</comment>
<dbReference type="PANTHER" id="PTHR11548">
    <property type="entry name" value="THYMIDYLATE SYNTHASE 1"/>
    <property type="match status" value="1"/>
</dbReference>
<feature type="binding site" evidence="5">
    <location>
        <begin position="172"/>
        <end position="173"/>
    </location>
    <ligand>
        <name>dUMP</name>
        <dbReference type="ChEBI" id="CHEBI:246422"/>
        <note>ligand shared between dimeric partners</note>
    </ligand>
</feature>
<dbReference type="PRINTS" id="PR00108">
    <property type="entry name" value="THYMDSNTHASE"/>
</dbReference>
<comment type="similarity">
    <text evidence="5">Belongs to the thymidylate synthase family. Bacterial-type ThyA subfamily.</text>
</comment>
<comment type="caution">
    <text evidence="5">Lacks conserved residue(s) required for the propagation of feature annotation.</text>
</comment>
<feature type="binding site" evidence="5">
    <location>
        <position position="322"/>
    </location>
    <ligand>
        <name>(6R)-5,10-methylene-5,6,7,8-tetrahydrofolate</name>
        <dbReference type="ChEBI" id="CHEBI:15636"/>
    </ligand>
</feature>
<dbReference type="HAMAP" id="MF_00008">
    <property type="entry name" value="Thymidy_synth_bact"/>
    <property type="match status" value="1"/>
</dbReference>
<dbReference type="SUPFAM" id="SSF55831">
    <property type="entry name" value="Thymidylate synthase/dCMP hydroxymethylase"/>
    <property type="match status" value="1"/>
</dbReference>
<dbReference type="InterPro" id="IPR045097">
    <property type="entry name" value="Thymidate_synth/dCMP_Mease"/>
</dbReference>
<evidence type="ECO:0000256" key="6">
    <source>
        <dbReference type="PROSITE-ProRule" id="PRU10016"/>
    </source>
</evidence>
<comment type="caution">
    <text evidence="8">The sequence shown here is derived from an EMBL/GenBank/DDBJ whole genome shotgun (WGS) entry which is preliminary data.</text>
</comment>
<feature type="active site" evidence="6">
    <location>
        <position position="192"/>
    </location>
</feature>
<keyword evidence="9" id="KW-1185">Reference proteome</keyword>
<dbReference type="GO" id="GO:0004799">
    <property type="term" value="F:thymidylate synthase activity"/>
    <property type="evidence" value="ECO:0007669"/>
    <property type="project" value="UniProtKB-EC"/>
</dbReference>
<feature type="binding site" description="in other chain" evidence="5">
    <location>
        <position position="225"/>
    </location>
    <ligand>
        <name>dUMP</name>
        <dbReference type="ChEBI" id="CHEBI:246422"/>
        <note>ligand shared between dimeric partners</note>
    </ligand>
</feature>
<dbReference type="PROSITE" id="PS00091">
    <property type="entry name" value="THYMIDYLATE_SYNTHASE"/>
    <property type="match status" value="1"/>
</dbReference>
<keyword evidence="3 5" id="KW-0808">Transferase</keyword>
<protein>
    <recommendedName>
        <fullName evidence="1 5">Thymidylate synthase</fullName>
        <shortName evidence="5">TS</shortName>
        <shortName evidence="5">TSase</shortName>
        <ecNumber evidence="1 5">2.1.1.45</ecNumber>
    </recommendedName>
</protein>
<accession>A0ABT4M3B6</accession>
<reference evidence="8" key="1">
    <citation type="submission" date="2022-12" db="EMBL/GenBank/DDBJ databases">
        <title>Bacterial isolates from different developmental stages of Nematostella vectensis.</title>
        <authorList>
            <person name="Fraune S."/>
        </authorList>
    </citation>
    <scope>NUCLEOTIDE SEQUENCE</scope>
    <source>
        <strain evidence="8">G21619-S1</strain>
    </source>
</reference>
<evidence type="ECO:0000256" key="2">
    <source>
        <dbReference type="ARBA" id="ARBA00022603"/>
    </source>
</evidence>
<dbReference type="PANTHER" id="PTHR11548:SF1">
    <property type="entry name" value="THYMIDYLATE SYNTHASE 1"/>
    <property type="match status" value="1"/>
</dbReference>
<keyword evidence="2 5" id="KW-0489">Methyltransferase</keyword>
<feature type="binding site" description="in other chain" evidence="5">
    <location>
        <begin position="214"/>
        <end position="217"/>
    </location>
    <ligand>
        <name>dUMP</name>
        <dbReference type="ChEBI" id="CHEBI:246422"/>
        <note>ligand shared between dimeric partners</note>
    </ligand>
</feature>
<evidence type="ECO:0000313" key="9">
    <source>
        <dbReference type="Proteomes" id="UP001068379"/>
    </source>
</evidence>